<dbReference type="InterPro" id="IPR005824">
    <property type="entry name" value="KOW"/>
</dbReference>
<dbReference type="eggNOG" id="KOG4315">
    <property type="taxonomic scope" value="Eukaryota"/>
</dbReference>
<sequence>MASSSFAGFSGGIKGTKKKKKINVQEEEEEKDGEKREAVLAVGKDRVHLKEEKKKGEEKKSIPAMRNTFEVGTGRQRKAPSFLPTESEKIDDDKRFEVSETIGGETAQGNKTTYGLTRMAPKGDEAKVRYENKKKEQDKNKNESFIGKSLAEKELDAFKEDVEDLPEQASIEAYESMPIEDFGAAMLRGMGWKEGEGVGRNAKSGRADPVEFVPRMGRLGLGADTMDVPGATLRKNNNNNDKKIRKPGETREEKMEILVRDPNASRAPGMRNVKSIDEKLVKKEELGVKEGKRMYVAKGKHEGLTGRVLKIQKADGRAQFELDSSGEVITLRCSELDEMVNAPDSQRDKKRKSSDDAGSKKSKKAREEEESEEEDDDDDDDDDDPWLYPSVRVRIISKSFSGGIYYLKKGTIVDIPTPKECTVQIDGDNGRTSPLVSNVRQSYLETCIPKKPGGRVVVLAGKLRGRRGKLVQKNKSNDTARVQLSDDFTVHDDIDLDEIAEYVGEMDEDE</sequence>
<dbReference type="RefSeq" id="XP_007510918.1">
    <property type="nucleotide sequence ID" value="XM_007510856.1"/>
</dbReference>
<comment type="subcellular location">
    <subcellularLocation>
        <location evidence="1">Nucleus</location>
    </subcellularLocation>
</comment>
<dbReference type="PANTHER" id="PTHR15818">
    <property type="entry name" value="G PATCH AND KOW-CONTAINING"/>
    <property type="match status" value="1"/>
</dbReference>
<evidence type="ECO:0000259" key="6">
    <source>
        <dbReference type="PROSITE" id="PS50174"/>
    </source>
</evidence>
<dbReference type="Pfam" id="PF12656">
    <property type="entry name" value="G-patch_2"/>
    <property type="match status" value="1"/>
</dbReference>
<keyword evidence="4" id="KW-0539">Nucleus</keyword>
<dbReference type="Pfam" id="PF25088">
    <property type="entry name" value="GPKOW_C"/>
    <property type="match status" value="1"/>
</dbReference>
<feature type="compositionally biased region" description="Basic and acidic residues" evidence="5">
    <location>
        <begin position="121"/>
        <end position="142"/>
    </location>
</feature>
<evidence type="ECO:0000313" key="7">
    <source>
        <dbReference type="EMBL" id="CCO66478.1"/>
    </source>
</evidence>
<feature type="compositionally biased region" description="Basic and acidic residues" evidence="5">
    <location>
        <begin position="240"/>
        <end position="254"/>
    </location>
</feature>
<gene>
    <name evidence="7" type="ORF">Bathy09g01820</name>
</gene>
<dbReference type="PANTHER" id="PTHR15818:SF2">
    <property type="entry name" value="G-PATCH DOMAIN AND KOW MOTIFS-CONTAINING PROTEIN"/>
    <property type="match status" value="1"/>
</dbReference>
<dbReference type="Proteomes" id="UP000198341">
    <property type="component" value="Chromosome 9"/>
</dbReference>
<accession>K8F2E9</accession>
<dbReference type="OrthoDB" id="5577072at2759"/>
<name>K8F2E9_9CHLO</name>
<dbReference type="CDD" id="cd13153">
    <property type="entry name" value="KOW_GPKOW_B"/>
    <property type="match status" value="1"/>
</dbReference>
<dbReference type="STRING" id="41875.K8F2E9"/>
<evidence type="ECO:0000256" key="5">
    <source>
        <dbReference type="SAM" id="MobiDB-lite"/>
    </source>
</evidence>
<evidence type="ECO:0000313" key="8">
    <source>
        <dbReference type="Proteomes" id="UP000198341"/>
    </source>
</evidence>
<evidence type="ECO:0000256" key="2">
    <source>
        <dbReference type="ARBA" id="ARBA00010966"/>
    </source>
</evidence>
<keyword evidence="8" id="KW-1185">Reference proteome</keyword>
<dbReference type="SMART" id="SM00443">
    <property type="entry name" value="G_patch"/>
    <property type="match status" value="1"/>
</dbReference>
<dbReference type="InterPro" id="IPR045166">
    <property type="entry name" value="Spp2-like"/>
</dbReference>
<reference evidence="7 8" key="1">
    <citation type="submission" date="2011-10" db="EMBL/GenBank/DDBJ databases">
        <authorList>
            <person name="Genoscope - CEA"/>
        </authorList>
    </citation>
    <scope>NUCLEOTIDE SEQUENCE [LARGE SCALE GENOMIC DNA]</scope>
    <source>
        <strain evidence="7 8">RCC 1105</strain>
    </source>
</reference>
<keyword evidence="3" id="KW-0677">Repeat</keyword>
<feature type="compositionally biased region" description="Acidic residues" evidence="5">
    <location>
        <begin position="368"/>
        <end position="385"/>
    </location>
</feature>
<protein>
    <recommendedName>
        <fullName evidence="6">G-patch domain-containing protein</fullName>
    </recommendedName>
</protein>
<dbReference type="AlphaFoldDB" id="K8F2E9"/>
<dbReference type="InterPro" id="IPR000467">
    <property type="entry name" value="G_patch_dom"/>
</dbReference>
<feature type="region of interest" description="Disordered" evidence="5">
    <location>
        <begin position="221"/>
        <end position="254"/>
    </location>
</feature>
<feature type="domain" description="G-patch" evidence="6">
    <location>
        <begin position="179"/>
        <end position="226"/>
    </location>
</feature>
<evidence type="ECO:0000256" key="4">
    <source>
        <dbReference type="ARBA" id="ARBA00023242"/>
    </source>
</evidence>
<dbReference type="GO" id="GO:0003676">
    <property type="term" value="F:nucleic acid binding"/>
    <property type="evidence" value="ECO:0007669"/>
    <property type="project" value="InterPro"/>
</dbReference>
<dbReference type="SMART" id="SM00739">
    <property type="entry name" value="KOW"/>
    <property type="match status" value="2"/>
</dbReference>
<proteinExistence type="inferred from homology"/>
<feature type="compositionally biased region" description="Basic and acidic residues" evidence="5">
    <location>
        <begin position="32"/>
        <end position="61"/>
    </location>
</feature>
<feature type="region of interest" description="Disordered" evidence="5">
    <location>
        <begin position="1"/>
        <end position="150"/>
    </location>
</feature>
<dbReference type="PROSITE" id="PS50174">
    <property type="entry name" value="G_PATCH"/>
    <property type="match status" value="1"/>
</dbReference>
<dbReference type="GeneID" id="19013689"/>
<dbReference type="KEGG" id="bpg:Bathy09g01820"/>
<evidence type="ECO:0000256" key="1">
    <source>
        <dbReference type="ARBA" id="ARBA00004123"/>
    </source>
</evidence>
<dbReference type="InterPro" id="IPR026822">
    <property type="entry name" value="Spp2/MOS2_G-patch"/>
</dbReference>
<dbReference type="GO" id="GO:0005681">
    <property type="term" value="C:spliceosomal complex"/>
    <property type="evidence" value="ECO:0007669"/>
    <property type="project" value="TreeGrafter"/>
</dbReference>
<evidence type="ECO:0000256" key="3">
    <source>
        <dbReference type="ARBA" id="ARBA00022737"/>
    </source>
</evidence>
<dbReference type="InterPro" id="IPR041994">
    <property type="entry name" value="GPKOW_KOW2"/>
</dbReference>
<feature type="region of interest" description="Disordered" evidence="5">
    <location>
        <begin position="339"/>
        <end position="385"/>
    </location>
</feature>
<dbReference type="EMBL" id="FO082270">
    <property type="protein sequence ID" value="CCO66478.1"/>
    <property type="molecule type" value="Genomic_DNA"/>
</dbReference>
<comment type="similarity">
    <text evidence="2">Belongs to the MOS2 family.</text>
</comment>
<dbReference type="Gene3D" id="2.30.30.140">
    <property type="match status" value="1"/>
</dbReference>
<dbReference type="GO" id="GO:0000398">
    <property type="term" value="P:mRNA splicing, via spliceosome"/>
    <property type="evidence" value="ECO:0007669"/>
    <property type="project" value="InterPro"/>
</dbReference>
<organism evidence="7 8">
    <name type="scientific">Bathycoccus prasinos</name>
    <dbReference type="NCBI Taxonomy" id="41875"/>
    <lineage>
        <taxon>Eukaryota</taxon>
        <taxon>Viridiplantae</taxon>
        <taxon>Chlorophyta</taxon>
        <taxon>Mamiellophyceae</taxon>
        <taxon>Mamiellales</taxon>
        <taxon>Bathycoccaceae</taxon>
        <taxon>Bathycoccus</taxon>
    </lineage>
</organism>
<feature type="compositionally biased region" description="Basic and acidic residues" evidence="5">
    <location>
        <begin position="86"/>
        <end position="98"/>
    </location>
</feature>